<accession>A0ABD2JPL1</accession>
<name>A0ABD2JPL1_HETSC</name>
<keyword evidence="2" id="KW-1185">Reference proteome</keyword>
<evidence type="ECO:0000313" key="1">
    <source>
        <dbReference type="EMBL" id="KAL3092565.1"/>
    </source>
</evidence>
<organism evidence="1 2">
    <name type="scientific">Heterodera schachtii</name>
    <name type="common">Sugarbeet cyst nematode worm</name>
    <name type="synonym">Tylenchus schachtii</name>
    <dbReference type="NCBI Taxonomy" id="97005"/>
    <lineage>
        <taxon>Eukaryota</taxon>
        <taxon>Metazoa</taxon>
        <taxon>Ecdysozoa</taxon>
        <taxon>Nematoda</taxon>
        <taxon>Chromadorea</taxon>
        <taxon>Rhabditida</taxon>
        <taxon>Tylenchina</taxon>
        <taxon>Tylenchomorpha</taxon>
        <taxon>Tylenchoidea</taxon>
        <taxon>Heteroderidae</taxon>
        <taxon>Heteroderinae</taxon>
        <taxon>Heterodera</taxon>
    </lineage>
</organism>
<proteinExistence type="predicted"/>
<dbReference type="Proteomes" id="UP001620645">
    <property type="component" value="Unassembled WGS sequence"/>
</dbReference>
<gene>
    <name evidence="1" type="ORF">niasHS_007774</name>
</gene>
<comment type="caution">
    <text evidence="1">The sequence shown here is derived from an EMBL/GenBank/DDBJ whole genome shotgun (WGS) entry which is preliminary data.</text>
</comment>
<dbReference type="EMBL" id="JBICCN010000118">
    <property type="protein sequence ID" value="KAL3092565.1"/>
    <property type="molecule type" value="Genomic_DNA"/>
</dbReference>
<evidence type="ECO:0000313" key="2">
    <source>
        <dbReference type="Proteomes" id="UP001620645"/>
    </source>
</evidence>
<sequence length="158" mass="16857">MFRVSKKDVATTALSRREQHGLKGKERSLLNAAKWGRSVLKGLNVVGVALDCNKVILVCKEKGLSEAAGTTVEIVVERGIQLSICAAAAPVVGGVCLLVSAPVSVAVALSYLTAVGASFVSNKIMAATLEEEREKQKGETYSEFLDRLYDNLPPGFDF</sequence>
<dbReference type="AlphaFoldDB" id="A0ABD2JPL1"/>
<reference evidence="1 2" key="1">
    <citation type="submission" date="2024-10" db="EMBL/GenBank/DDBJ databases">
        <authorList>
            <person name="Kim D."/>
        </authorList>
    </citation>
    <scope>NUCLEOTIDE SEQUENCE [LARGE SCALE GENOMIC DNA]</scope>
    <source>
        <strain evidence="1">Taebaek</strain>
    </source>
</reference>
<protein>
    <submittedName>
        <fullName evidence="1">Uncharacterized protein</fullName>
    </submittedName>
</protein>